<dbReference type="EMBL" id="CM010725">
    <property type="protein sequence ID" value="RZC84268.1"/>
    <property type="molecule type" value="Genomic_DNA"/>
</dbReference>
<evidence type="ECO:0000256" key="1">
    <source>
        <dbReference type="ARBA" id="ARBA00004123"/>
    </source>
</evidence>
<dbReference type="GO" id="GO:0005655">
    <property type="term" value="C:nucleolar ribonuclease P complex"/>
    <property type="evidence" value="ECO:0007669"/>
    <property type="project" value="TreeGrafter"/>
</dbReference>
<evidence type="ECO:0000313" key="5">
    <source>
        <dbReference type="Proteomes" id="UP000316621"/>
    </source>
</evidence>
<keyword evidence="5" id="KW-1185">Reference proteome</keyword>
<keyword evidence="3" id="KW-0819">tRNA processing</keyword>
<name>A0A4Y7LIE9_PAPSO</name>
<dbReference type="Proteomes" id="UP000316621">
    <property type="component" value="Chromosome 11"/>
</dbReference>
<sequence>MKTLGRYHFKGFQVYCQFSGVDLIKWCLHIDFVGRLLDVTSRSYNNNRTLFSSSFLFWLREFIKHLLNQKMVFFDFNVPYLEPEKTEKPLPDNNGKKNTRLKRAVKAMKLGYSGVAYIRCVKGRNPVFRTYDLVAVKPLNQTVFDHVCKVSEVDLIAIDYSERLSFPWLKLQSSEGYTSEYHIHILSLIFKPGGKLLQMQRGKSIISISRASSANELRGLYDVANLFPLRGLSMERAKAVTSKNCRALIARALRKKQFYKETIRIQRSLGLLTPITGMKSPAAKEIFNNKQSYRTRTI</sequence>
<evidence type="ECO:0000256" key="3">
    <source>
        <dbReference type="ARBA" id="ARBA00022694"/>
    </source>
</evidence>
<dbReference type="Gramene" id="RZC84268">
    <property type="protein sequence ID" value="RZC84268"/>
    <property type="gene ID" value="C5167_047053"/>
</dbReference>
<dbReference type="Gene3D" id="3.20.20.140">
    <property type="entry name" value="Metal-dependent hydrolases"/>
    <property type="match status" value="1"/>
</dbReference>
<dbReference type="GO" id="GO:0008033">
    <property type="term" value="P:tRNA processing"/>
    <property type="evidence" value="ECO:0007669"/>
    <property type="project" value="UniProtKB-KW"/>
</dbReference>
<reference evidence="4 5" key="1">
    <citation type="journal article" date="2018" name="Science">
        <title>The opium poppy genome and morphinan production.</title>
        <authorList>
            <person name="Guo L."/>
            <person name="Winzer T."/>
            <person name="Yang X."/>
            <person name="Li Y."/>
            <person name="Ning Z."/>
            <person name="He Z."/>
            <person name="Teodor R."/>
            <person name="Lu Y."/>
            <person name="Bowser T.A."/>
            <person name="Graham I.A."/>
            <person name="Ye K."/>
        </authorList>
    </citation>
    <scope>NUCLEOTIDE SEQUENCE [LARGE SCALE GENOMIC DNA]</scope>
    <source>
        <strain evidence="5">cv. HN1</strain>
        <tissue evidence="4">Leaves</tissue>
    </source>
</reference>
<dbReference type="InterPro" id="IPR016195">
    <property type="entry name" value="Pol/histidinol_Pase-like"/>
</dbReference>
<dbReference type="InterPro" id="IPR002738">
    <property type="entry name" value="RNase_P_p30"/>
</dbReference>
<organism evidence="4 5">
    <name type="scientific">Papaver somniferum</name>
    <name type="common">Opium poppy</name>
    <dbReference type="NCBI Taxonomy" id="3469"/>
    <lineage>
        <taxon>Eukaryota</taxon>
        <taxon>Viridiplantae</taxon>
        <taxon>Streptophyta</taxon>
        <taxon>Embryophyta</taxon>
        <taxon>Tracheophyta</taxon>
        <taxon>Spermatophyta</taxon>
        <taxon>Magnoliopsida</taxon>
        <taxon>Ranunculales</taxon>
        <taxon>Papaveraceae</taxon>
        <taxon>Papaveroideae</taxon>
        <taxon>Papaver</taxon>
    </lineage>
</organism>
<evidence type="ECO:0000313" key="4">
    <source>
        <dbReference type="EMBL" id="RZC84268.1"/>
    </source>
</evidence>
<comment type="similarity">
    <text evidence="2">Belongs to the eukaryotic/archaeal RNase P protein component 3 family.</text>
</comment>
<dbReference type="AlphaFoldDB" id="A0A4Y7LIE9"/>
<dbReference type="PANTHER" id="PTHR13031:SF0">
    <property type="entry name" value="RIBONUCLEASE P PROTEIN SUBUNIT P30"/>
    <property type="match status" value="1"/>
</dbReference>
<comment type="subcellular location">
    <subcellularLocation>
        <location evidence="1">Nucleus</location>
    </subcellularLocation>
</comment>
<dbReference type="STRING" id="3469.A0A4Y7LIE9"/>
<dbReference type="PANTHER" id="PTHR13031">
    <property type="entry name" value="RIBONUCLEASE P SUBUNIT P30"/>
    <property type="match status" value="1"/>
</dbReference>
<accession>A0A4Y7LIE9</accession>
<protein>
    <submittedName>
        <fullName evidence="4">Uncharacterized protein</fullName>
    </submittedName>
</protein>
<dbReference type="GO" id="GO:0003723">
    <property type="term" value="F:RNA binding"/>
    <property type="evidence" value="ECO:0007669"/>
    <property type="project" value="TreeGrafter"/>
</dbReference>
<gene>
    <name evidence="4" type="ORF">C5167_047053</name>
</gene>
<dbReference type="SUPFAM" id="SSF89550">
    <property type="entry name" value="PHP domain-like"/>
    <property type="match status" value="1"/>
</dbReference>
<proteinExistence type="inferred from homology"/>
<evidence type="ECO:0000256" key="2">
    <source>
        <dbReference type="ARBA" id="ARBA00007331"/>
    </source>
</evidence>